<protein>
    <recommendedName>
        <fullName evidence="5">Exodeoxyribonuclease 7 large subunit</fullName>
        <ecNumber evidence="5">3.1.11.6</ecNumber>
    </recommendedName>
    <alternativeName>
        <fullName evidence="5">Exodeoxyribonuclease VII large subunit</fullName>
        <shortName evidence="5">Exonuclease VII large subunit</shortName>
    </alternativeName>
</protein>
<dbReference type="AlphaFoldDB" id="G5HAL7"/>
<evidence type="ECO:0000256" key="1">
    <source>
        <dbReference type="ARBA" id="ARBA00022490"/>
    </source>
</evidence>
<comment type="similarity">
    <text evidence="5 6">Belongs to the XseA family.</text>
</comment>
<proteinExistence type="inferred from homology"/>
<dbReference type="RefSeq" id="WP_009134488.1">
    <property type="nucleotide sequence ID" value="NZ_JH370372.1"/>
</dbReference>
<evidence type="ECO:0000256" key="3">
    <source>
        <dbReference type="ARBA" id="ARBA00022801"/>
    </source>
</evidence>
<dbReference type="GO" id="GO:0003676">
    <property type="term" value="F:nucleic acid binding"/>
    <property type="evidence" value="ECO:0007669"/>
    <property type="project" value="InterPro"/>
</dbReference>
<dbReference type="InterPro" id="IPR020579">
    <property type="entry name" value="Exonuc_VII_lsu_C"/>
</dbReference>
<evidence type="ECO:0000259" key="8">
    <source>
        <dbReference type="Pfam" id="PF13742"/>
    </source>
</evidence>
<dbReference type="InterPro" id="IPR025824">
    <property type="entry name" value="OB-fold_nuc-bd_dom"/>
</dbReference>
<reference evidence="9 10" key="1">
    <citation type="submission" date="2011-08" db="EMBL/GenBank/DDBJ databases">
        <title>The Genome Sequence of Alistipes indistinctus YIT 12060.</title>
        <authorList>
            <consortium name="The Broad Institute Genome Sequencing Platform"/>
            <person name="Earl A."/>
            <person name="Ward D."/>
            <person name="Feldgarden M."/>
            <person name="Gevers D."/>
            <person name="Morotomi M."/>
            <person name="Young S.K."/>
            <person name="Zeng Q."/>
            <person name="Gargeya S."/>
            <person name="Fitzgerald M."/>
            <person name="Haas B."/>
            <person name="Abouelleil A."/>
            <person name="Alvarado L."/>
            <person name="Arachchi H.M."/>
            <person name="Berlin A."/>
            <person name="Brown A."/>
            <person name="Chapman S.B."/>
            <person name="Chen Z."/>
            <person name="Dunbar C."/>
            <person name="Freedman E."/>
            <person name="Gearin G."/>
            <person name="Gellesch M."/>
            <person name="Goldberg J."/>
            <person name="Griggs A."/>
            <person name="Gujja S."/>
            <person name="Heiman D."/>
            <person name="Howarth C."/>
            <person name="Larson L."/>
            <person name="Lui A."/>
            <person name="MacDonald P.J.P."/>
            <person name="Montmayeur A."/>
            <person name="Murphy C."/>
            <person name="Neiman D."/>
            <person name="Pearson M."/>
            <person name="Priest M."/>
            <person name="Roberts A."/>
            <person name="Saif S."/>
            <person name="Shea T."/>
            <person name="Shenoy N."/>
            <person name="Sisk P."/>
            <person name="Stolte C."/>
            <person name="Sykes S."/>
            <person name="Wortman J."/>
            <person name="Nusbaum C."/>
            <person name="Birren B."/>
        </authorList>
    </citation>
    <scope>NUCLEOTIDE SEQUENCE [LARGE SCALE GENOMIC DNA]</scope>
    <source>
        <strain evidence="9 10">YIT 12060</strain>
    </source>
</reference>
<feature type="domain" description="OB-fold nucleic acid binding" evidence="8">
    <location>
        <begin position="5"/>
        <end position="112"/>
    </location>
</feature>
<dbReference type="InterPro" id="IPR003753">
    <property type="entry name" value="Exonuc_VII_L"/>
</dbReference>
<name>G5HAL7_9BACT</name>
<dbReference type="Pfam" id="PF02601">
    <property type="entry name" value="Exonuc_VII_L"/>
    <property type="match status" value="1"/>
</dbReference>
<dbReference type="HOGENOM" id="CLU_023625_4_2_10"/>
<dbReference type="PANTHER" id="PTHR30008:SF0">
    <property type="entry name" value="EXODEOXYRIBONUCLEASE 7 LARGE SUBUNIT"/>
    <property type="match status" value="1"/>
</dbReference>
<dbReference type="NCBIfam" id="TIGR00237">
    <property type="entry name" value="xseA"/>
    <property type="match status" value="1"/>
</dbReference>
<dbReference type="PATRIC" id="fig|742725.3.peg.1775"/>
<dbReference type="STRING" id="742725.HMPREF9450_01682"/>
<keyword evidence="3 5" id="KW-0378">Hydrolase</keyword>
<dbReference type="GO" id="GO:0008855">
    <property type="term" value="F:exodeoxyribonuclease VII activity"/>
    <property type="evidence" value="ECO:0007669"/>
    <property type="project" value="UniProtKB-UniRule"/>
</dbReference>
<keyword evidence="10" id="KW-1185">Reference proteome</keyword>
<dbReference type="EMBL" id="ADLD01000013">
    <property type="protein sequence ID" value="EHB91633.1"/>
    <property type="molecule type" value="Genomic_DNA"/>
</dbReference>
<dbReference type="EC" id="3.1.11.6" evidence="5"/>
<comment type="subcellular location">
    <subcellularLocation>
        <location evidence="5 6">Cytoplasm</location>
    </subcellularLocation>
</comment>
<keyword evidence="1 5" id="KW-0963">Cytoplasm</keyword>
<keyword evidence="4 5" id="KW-0269">Exonuclease</keyword>
<keyword evidence="2 5" id="KW-0540">Nuclease</keyword>
<dbReference type="GO" id="GO:0009318">
    <property type="term" value="C:exodeoxyribonuclease VII complex"/>
    <property type="evidence" value="ECO:0007669"/>
    <property type="project" value="UniProtKB-UniRule"/>
</dbReference>
<comment type="caution">
    <text evidence="9">The sequence shown here is derived from an EMBL/GenBank/DDBJ whole genome shotgun (WGS) entry which is preliminary data.</text>
</comment>
<dbReference type="Proteomes" id="UP000006008">
    <property type="component" value="Unassembled WGS sequence"/>
</dbReference>
<dbReference type="PANTHER" id="PTHR30008">
    <property type="entry name" value="EXODEOXYRIBONUCLEASE 7 LARGE SUBUNIT"/>
    <property type="match status" value="1"/>
</dbReference>
<dbReference type="GO" id="GO:0005737">
    <property type="term" value="C:cytoplasm"/>
    <property type="evidence" value="ECO:0007669"/>
    <property type="project" value="UniProtKB-SubCell"/>
</dbReference>
<evidence type="ECO:0000256" key="5">
    <source>
        <dbReference type="HAMAP-Rule" id="MF_00378"/>
    </source>
</evidence>
<accession>G5HAL7</accession>
<gene>
    <name evidence="5" type="primary">xseA</name>
    <name evidence="9" type="ORF">HMPREF9450_01682</name>
</gene>
<organism evidence="9 10">
    <name type="scientific">Alistipes indistinctus YIT 12060</name>
    <dbReference type="NCBI Taxonomy" id="742725"/>
    <lineage>
        <taxon>Bacteria</taxon>
        <taxon>Pseudomonadati</taxon>
        <taxon>Bacteroidota</taxon>
        <taxon>Bacteroidia</taxon>
        <taxon>Bacteroidales</taxon>
        <taxon>Rikenellaceae</taxon>
        <taxon>Alistipes</taxon>
    </lineage>
</organism>
<dbReference type="GO" id="GO:0006308">
    <property type="term" value="P:DNA catabolic process"/>
    <property type="evidence" value="ECO:0007669"/>
    <property type="project" value="UniProtKB-UniRule"/>
</dbReference>
<dbReference type="HAMAP" id="MF_00378">
    <property type="entry name" value="Exonuc_7_L"/>
    <property type="match status" value="1"/>
</dbReference>
<dbReference type="Pfam" id="PF13742">
    <property type="entry name" value="tRNA_anti_2"/>
    <property type="match status" value="1"/>
</dbReference>
<comment type="subunit">
    <text evidence="5">Heterooligomer composed of large and small subunits.</text>
</comment>
<evidence type="ECO:0000313" key="10">
    <source>
        <dbReference type="Proteomes" id="UP000006008"/>
    </source>
</evidence>
<feature type="domain" description="Exonuclease VII large subunit C-terminal" evidence="7">
    <location>
        <begin position="136"/>
        <end position="448"/>
    </location>
</feature>
<sequence length="468" mass="51583">MDPISLSRLQSMIKTGIDQAHPLPYWVAAEISELKVNYSGHCYLELVEKGGANHIPKAKANAVIWRNTYAMLEPYFRQLTGQVLAAGLQVLVKVVVSYHELYGLSLQITDIDPAYTLGDMERQRQETVARLQADGVFEMNRELELPVVIQRLAVVSSRNAAGYQDFCNELSDSPYRFEVTLFDAFMQGAGAEDSIIEALGAVADRADDFDAVVVIRGGGSQSDLGCFDSYRLCSHIAQFPLPVIAGIGHDKDQSVADLVAAVSVKTPTAVAVYLKEEAGAFDGWLEERLDELSGAALTLLDNSRQQLRQAAVTLKMGSSDRMHDQQLQLGRLHGDLIRLTGQVVYRGLADLRNLDVRLSQASRYNLAACTQNLDAMQGVLALRSTELLQTQRQQLAWLGDRVAARDPRRMLEMGFAMVRSGGRHITSVGDVQPGVEITVLWRDGSADAEIKRLHPTGKSSRKENDKLK</sequence>
<evidence type="ECO:0000256" key="6">
    <source>
        <dbReference type="RuleBase" id="RU004355"/>
    </source>
</evidence>
<evidence type="ECO:0000256" key="2">
    <source>
        <dbReference type="ARBA" id="ARBA00022722"/>
    </source>
</evidence>
<evidence type="ECO:0000259" key="7">
    <source>
        <dbReference type="Pfam" id="PF02601"/>
    </source>
</evidence>
<evidence type="ECO:0000313" key="9">
    <source>
        <dbReference type="EMBL" id="EHB91633.1"/>
    </source>
</evidence>
<dbReference type="CDD" id="cd04489">
    <property type="entry name" value="ExoVII_LU_OBF"/>
    <property type="match status" value="1"/>
</dbReference>
<comment type="catalytic activity">
    <reaction evidence="5 6">
        <text>Exonucleolytic cleavage in either 5'- to 3'- or 3'- to 5'-direction to yield nucleoside 5'-phosphates.</text>
        <dbReference type="EC" id="3.1.11.6"/>
    </reaction>
</comment>
<evidence type="ECO:0000256" key="4">
    <source>
        <dbReference type="ARBA" id="ARBA00022839"/>
    </source>
</evidence>
<dbReference type="eggNOG" id="COG1570">
    <property type="taxonomic scope" value="Bacteria"/>
</dbReference>
<comment type="function">
    <text evidence="5">Bidirectionally degrades single-stranded DNA into large acid-insoluble oligonucleotides, which are then degraded further into small acid-soluble oligonucleotides.</text>
</comment>